<evidence type="ECO:0000313" key="2">
    <source>
        <dbReference type="Proteomes" id="UP001412239"/>
    </source>
</evidence>
<organism evidence="1 2">
    <name type="scientific">Tuber aestivum</name>
    <name type="common">summer truffle</name>
    <dbReference type="NCBI Taxonomy" id="59557"/>
    <lineage>
        <taxon>Eukaryota</taxon>
        <taxon>Fungi</taxon>
        <taxon>Dikarya</taxon>
        <taxon>Ascomycota</taxon>
        <taxon>Pezizomycotina</taxon>
        <taxon>Pezizomycetes</taxon>
        <taxon>Pezizales</taxon>
        <taxon>Tuberaceae</taxon>
        <taxon>Tuber</taxon>
    </lineage>
</organism>
<reference evidence="1" key="1">
    <citation type="submission" date="2015-10" db="EMBL/GenBank/DDBJ databases">
        <authorList>
            <person name="Regsiter A."/>
            <person name="william w."/>
        </authorList>
    </citation>
    <scope>NUCLEOTIDE SEQUENCE</scope>
    <source>
        <strain evidence="1">Montdore</strain>
    </source>
</reference>
<gene>
    <name evidence="1" type="ORF">GSTUAT00003604001</name>
</gene>
<keyword evidence="2" id="KW-1185">Reference proteome</keyword>
<sequence length="87" mass="9909">VVVFDFDIFGYDGKTLDPMCRNPANPHSVSDELLRWYFRQSVLANVRGAGEPIFENDFPPGTDMMRGILAGPYARERFELEIAARLE</sequence>
<dbReference type="EMBL" id="LN890996">
    <property type="protein sequence ID" value="CUS12278.1"/>
    <property type="molecule type" value="Genomic_DNA"/>
</dbReference>
<proteinExistence type="predicted"/>
<dbReference type="Proteomes" id="UP001412239">
    <property type="component" value="Unassembled WGS sequence"/>
</dbReference>
<feature type="non-terminal residue" evidence="1">
    <location>
        <position position="1"/>
    </location>
</feature>
<feature type="non-terminal residue" evidence="1">
    <location>
        <position position="87"/>
    </location>
</feature>
<accession>A0A292Q072</accession>
<evidence type="ECO:0000313" key="1">
    <source>
        <dbReference type="EMBL" id="CUS12278.1"/>
    </source>
</evidence>
<protein>
    <submittedName>
        <fullName evidence="1">Uncharacterized protein</fullName>
    </submittedName>
</protein>
<name>A0A292Q072_9PEZI</name>
<dbReference type="AlphaFoldDB" id="A0A292Q072"/>